<proteinExistence type="predicted"/>
<accession>A0A6J5R3M4</accession>
<dbReference type="EMBL" id="LR797120">
    <property type="protein sequence ID" value="CAB4188161.1"/>
    <property type="molecule type" value="Genomic_DNA"/>
</dbReference>
<organism evidence="1">
    <name type="scientific">uncultured Caudovirales phage</name>
    <dbReference type="NCBI Taxonomy" id="2100421"/>
    <lineage>
        <taxon>Viruses</taxon>
        <taxon>Duplodnaviria</taxon>
        <taxon>Heunggongvirae</taxon>
        <taxon>Uroviricota</taxon>
        <taxon>Caudoviricetes</taxon>
        <taxon>Peduoviridae</taxon>
        <taxon>Maltschvirus</taxon>
        <taxon>Maltschvirus maltsch</taxon>
    </lineage>
</organism>
<evidence type="ECO:0000313" key="1">
    <source>
        <dbReference type="EMBL" id="CAB4188161.1"/>
    </source>
</evidence>
<name>A0A6J5R3M4_9CAUD</name>
<sequence length="274" mass="27475">MTMAQILYPSAGSQPVGNSSSIIEVADNDTLYRPLVPPGTVVGYNYTSAQGTSGQGTASASYGSGTAIRLAIPKNTTAIKVGTLAITANAANAGITTNHSYVICPSTASQNRQVFVALNAVPLNASAVQYAWFGVTGTGPVWGLAATATTDKMHISATAGAVFVTATLGRLLIGLTPIIASTGTIIKSNVGIVSGSPNLAVSDADGLFVGQSVAGTGITTSLITAISADGRTVTLASNSTVTGSTTATATNNDATNFFPICTYQNGITAQFLAT</sequence>
<reference evidence="1" key="1">
    <citation type="submission" date="2020-05" db="EMBL/GenBank/DDBJ databases">
        <authorList>
            <person name="Chiriac C."/>
            <person name="Salcher M."/>
            <person name="Ghai R."/>
            <person name="Kavagutti S V."/>
        </authorList>
    </citation>
    <scope>NUCLEOTIDE SEQUENCE</scope>
</reference>
<gene>
    <name evidence="1" type="ORF">UFOVP1165_54</name>
</gene>
<protein>
    <submittedName>
        <fullName evidence="1">Uncharacterized protein</fullName>
    </submittedName>
</protein>